<reference evidence="8 9" key="3">
    <citation type="journal article" date="2010" name="BMC Genomics">
        <title>Transcriptome sequencing and comparative analysis of cucumber flowers with different sex types.</title>
        <authorList>
            <person name="Guo S."/>
            <person name="Zheng Y."/>
            <person name="Joung J.G."/>
            <person name="Liu S."/>
            <person name="Zhang Z."/>
            <person name="Crasta O.R."/>
            <person name="Sobral B.W."/>
            <person name="Xu Y."/>
            <person name="Huang S."/>
            <person name="Fei Z."/>
        </authorList>
    </citation>
    <scope>NUCLEOTIDE SEQUENCE [LARGE SCALE GENOMIC DNA]</scope>
    <source>
        <strain evidence="9">cv. 9930</strain>
    </source>
</reference>
<dbReference type="GO" id="GO:0000976">
    <property type="term" value="F:transcription cis-regulatory region binding"/>
    <property type="evidence" value="ECO:0000318"/>
    <property type="project" value="GO_Central"/>
</dbReference>
<sequence length="181" mass="21193">MEEENHQLQHPPPLLFPSLPCSDPLATSLEIDWIAVLSGQEATRDLPPTSSTCESLERRRDEEKSNQRKKGGRQRRKAVGRRRFEFQTRSTEDILDDGYRWRKYGQKAVKHSLHPRSYYKCTYVTCNVKKQVQRLSKDRSIVVTTYEGIHNHPSHILMQTLTPLLKQIHTSFPLSKLFMNY</sequence>
<dbReference type="InterPro" id="IPR044810">
    <property type="entry name" value="WRKY_plant"/>
</dbReference>
<evidence type="ECO:0000256" key="5">
    <source>
        <dbReference type="ARBA" id="ARBA00023242"/>
    </source>
</evidence>
<dbReference type="SMART" id="SM00774">
    <property type="entry name" value="WRKY"/>
    <property type="match status" value="1"/>
</dbReference>
<gene>
    <name evidence="8" type="ORF">Csa_3G121060</name>
</gene>
<accession>A0A0A0L635</accession>
<dbReference type="InterPro" id="IPR036576">
    <property type="entry name" value="WRKY_dom_sf"/>
</dbReference>
<dbReference type="Proteomes" id="UP000029981">
    <property type="component" value="Chromosome 3"/>
</dbReference>
<dbReference type="OMA" id="SHILMQT"/>
<keyword evidence="2" id="KW-0805">Transcription regulation</keyword>
<dbReference type="GO" id="GO:0006355">
    <property type="term" value="P:regulation of DNA-templated transcription"/>
    <property type="evidence" value="ECO:0000318"/>
    <property type="project" value="GO_Central"/>
</dbReference>
<dbReference type="OrthoDB" id="1921377at2759"/>
<keyword evidence="5" id="KW-0539">Nucleus</keyword>
<feature type="region of interest" description="Disordered" evidence="6">
    <location>
        <begin position="43"/>
        <end position="81"/>
    </location>
</feature>
<evidence type="ECO:0000256" key="4">
    <source>
        <dbReference type="ARBA" id="ARBA00023163"/>
    </source>
</evidence>
<evidence type="ECO:0000256" key="2">
    <source>
        <dbReference type="ARBA" id="ARBA00023015"/>
    </source>
</evidence>
<comment type="subcellular location">
    <subcellularLocation>
        <location evidence="1">Nucleus</location>
    </subcellularLocation>
</comment>
<feature type="compositionally biased region" description="Basic and acidic residues" evidence="6">
    <location>
        <begin position="55"/>
        <end position="66"/>
    </location>
</feature>
<dbReference type="SUPFAM" id="SSF118290">
    <property type="entry name" value="WRKY DNA-binding domain"/>
    <property type="match status" value="1"/>
</dbReference>
<name>A0A0A0L635_CUCSA</name>
<reference evidence="8 9" key="4">
    <citation type="journal article" date="2011" name="BMC Genomics">
        <title>RNA-Seq improves annotation of protein-coding genes in the cucumber genome.</title>
        <authorList>
            <person name="Li Z."/>
            <person name="Zhang Z."/>
            <person name="Yan P."/>
            <person name="Huang S."/>
            <person name="Fei Z."/>
            <person name="Lin K."/>
        </authorList>
    </citation>
    <scope>NUCLEOTIDE SEQUENCE [LARGE SCALE GENOMIC DNA]</scope>
    <source>
        <strain evidence="9">cv. 9930</strain>
    </source>
</reference>
<evidence type="ECO:0000256" key="6">
    <source>
        <dbReference type="SAM" id="MobiDB-lite"/>
    </source>
</evidence>
<keyword evidence="4" id="KW-0804">Transcription</keyword>
<reference evidence="8 9" key="1">
    <citation type="journal article" date="2009" name="Nat. Genet.">
        <title>The genome of the cucumber, Cucumis sativus L.</title>
        <authorList>
            <person name="Huang S."/>
            <person name="Li R."/>
            <person name="Zhang Z."/>
            <person name="Li L."/>
            <person name="Gu X."/>
            <person name="Fan W."/>
            <person name="Lucas W.J."/>
            <person name="Wang X."/>
            <person name="Xie B."/>
            <person name="Ni P."/>
            <person name="Ren Y."/>
            <person name="Zhu H."/>
            <person name="Li J."/>
            <person name="Lin K."/>
            <person name="Jin W."/>
            <person name="Fei Z."/>
            <person name="Li G."/>
            <person name="Staub J."/>
            <person name="Kilian A."/>
            <person name="van der Vossen E.A."/>
            <person name="Wu Y."/>
            <person name="Guo J."/>
            <person name="He J."/>
            <person name="Jia Z."/>
            <person name="Ren Y."/>
            <person name="Tian G."/>
            <person name="Lu Y."/>
            <person name="Ruan J."/>
            <person name="Qian W."/>
            <person name="Wang M."/>
            <person name="Huang Q."/>
            <person name="Li B."/>
            <person name="Xuan Z."/>
            <person name="Cao J."/>
            <person name="Asan"/>
            <person name="Wu Z."/>
            <person name="Zhang J."/>
            <person name="Cai Q."/>
            <person name="Bai Y."/>
            <person name="Zhao B."/>
            <person name="Han Y."/>
            <person name="Li Y."/>
            <person name="Li X."/>
            <person name="Wang S."/>
            <person name="Shi Q."/>
            <person name="Liu S."/>
            <person name="Cho W.K."/>
            <person name="Kim J.Y."/>
            <person name="Xu Y."/>
            <person name="Heller-Uszynska K."/>
            <person name="Miao H."/>
            <person name="Cheng Z."/>
            <person name="Zhang S."/>
            <person name="Wu J."/>
            <person name="Yang Y."/>
            <person name="Kang H."/>
            <person name="Li M."/>
            <person name="Liang H."/>
            <person name="Ren X."/>
            <person name="Shi Z."/>
            <person name="Wen M."/>
            <person name="Jian M."/>
            <person name="Yang H."/>
            <person name="Zhang G."/>
            <person name="Yang Z."/>
            <person name="Chen R."/>
            <person name="Liu S."/>
            <person name="Li J."/>
            <person name="Ma L."/>
            <person name="Liu H."/>
            <person name="Zhou Y."/>
            <person name="Zhao J."/>
            <person name="Fang X."/>
            <person name="Li G."/>
            <person name="Fang L."/>
            <person name="Li Y."/>
            <person name="Liu D."/>
            <person name="Zheng H."/>
            <person name="Zhang Y."/>
            <person name="Qin N."/>
            <person name="Li Z."/>
            <person name="Yang G."/>
            <person name="Yang S."/>
            <person name="Bolund L."/>
            <person name="Kristiansen K."/>
            <person name="Zheng H."/>
            <person name="Li S."/>
            <person name="Zhang X."/>
            <person name="Yang H."/>
            <person name="Wang J."/>
            <person name="Sun R."/>
            <person name="Zhang B."/>
            <person name="Jiang S."/>
            <person name="Wang J."/>
            <person name="Du Y."/>
            <person name="Li S."/>
        </authorList>
    </citation>
    <scope>NUCLEOTIDE SEQUENCE [LARGE SCALE GENOMIC DNA]</scope>
    <source>
        <strain evidence="9">cv. 9930</strain>
    </source>
</reference>
<dbReference type="KEGG" id="csv:101209904"/>
<dbReference type="PROSITE" id="PS50811">
    <property type="entry name" value="WRKY"/>
    <property type="match status" value="1"/>
</dbReference>
<dbReference type="PANTHER" id="PTHR31221">
    <property type="entry name" value="WRKY TRANSCRIPTION FACTOR PROTEIN 1-RELATED"/>
    <property type="match status" value="1"/>
</dbReference>
<evidence type="ECO:0000256" key="3">
    <source>
        <dbReference type="ARBA" id="ARBA00023125"/>
    </source>
</evidence>
<dbReference type="Gramene" id="KGN56479">
    <property type="protein sequence ID" value="KGN56479"/>
    <property type="gene ID" value="Csa_3G121060"/>
</dbReference>
<feature type="compositionally biased region" description="Basic residues" evidence="6">
    <location>
        <begin position="67"/>
        <end position="81"/>
    </location>
</feature>
<evidence type="ECO:0000313" key="9">
    <source>
        <dbReference type="Proteomes" id="UP000029981"/>
    </source>
</evidence>
<reference evidence="8 9" key="2">
    <citation type="journal article" date="2009" name="PLoS ONE">
        <title>An integrated genetic and cytogenetic map of the cucumber genome.</title>
        <authorList>
            <person name="Ren Y."/>
            <person name="Zhang Z."/>
            <person name="Liu J."/>
            <person name="Staub J.E."/>
            <person name="Han Y."/>
            <person name="Cheng Z."/>
            <person name="Li X."/>
            <person name="Lu J."/>
            <person name="Miao H."/>
            <person name="Kang H."/>
            <person name="Xie B."/>
            <person name="Gu X."/>
            <person name="Wang X."/>
            <person name="Du Y."/>
            <person name="Jin W."/>
            <person name="Huang S."/>
        </authorList>
    </citation>
    <scope>NUCLEOTIDE SEQUENCE [LARGE SCALE GENOMIC DNA]</scope>
    <source>
        <strain evidence="9">cv. 9930</strain>
    </source>
</reference>
<dbReference type="AlphaFoldDB" id="A0A0A0L635"/>
<evidence type="ECO:0000313" key="8">
    <source>
        <dbReference type="EMBL" id="KGN56479.1"/>
    </source>
</evidence>
<dbReference type="GO" id="GO:0003700">
    <property type="term" value="F:DNA-binding transcription factor activity"/>
    <property type="evidence" value="ECO:0000318"/>
    <property type="project" value="GO_Central"/>
</dbReference>
<protein>
    <recommendedName>
        <fullName evidence="7">WRKY domain-containing protein</fullName>
    </recommendedName>
</protein>
<dbReference type="FunFam" id="2.20.25.80:FF:000003">
    <property type="entry name" value="WRKY transcription factor 57"/>
    <property type="match status" value="1"/>
</dbReference>
<organism evidence="8 9">
    <name type="scientific">Cucumis sativus</name>
    <name type="common">Cucumber</name>
    <dbReference type="NCBI Taxonomy" id="3659"/>
    <lineage>
        <taxon>Eukaryota</taxon>
        <taxon>Viridiplantae</taxon>
        <taxon>Streptophyta</taxon>
        <taxon>Embryophyta</taxon>
        <taxon>Tracheophyta</taxon>
        <taxon>Spermatophyta</taxon>
        <taxon>Magnoliopsida</taxon>
        <taxon>eudicotyledons</taxon>
        <taxon>Gunneridae</taxon>
        <taxon>Pentapetalae</taxon>
        <taxon>rosids</taxon>
        <taxon>fabids</taxon>
        <taxon>Cucurbitales</taxon>
        <taxon>Cucurbitaceae</taxon>
        <taxon>Benincaseae</taxon>
        <taxon>Cucumis</taxon>
    </lineage>
</organism>
<keyword evidence="9" id="KW-1185">Reference proteome</keyword>
<dbReference type="EMBL" id="CM002924">
    <property type="protein sequence ID" value="KGN56479.1"/>
    <property type="molecule type" value="Genomic_DNA"/>
</dbReference>
<evidence type="ECO:0000259" key="7">
    <source>
        <dbReference type="PROSITE" id="PS50811"/>
    </source>
</evidence>
<dbReference type="eggNOG" id="ENOG502RXZS">
    <property type="taxonomic scope" value="Eukaryota"/>
</dbReference>
<dbReference type="InterPro" id="IPR003657">
    <property type="entry name" value="WRKY_dom"/>
</dbReference>
<dbReference type="Gene3D" id="2.20.25.80">
    <property type="entry name" value="WRKY domain"/>
    <property type="match status" value="1"/>
</dbReference>
<keyword evidence="3" id="KW-0238">DNA-binding</keyword>
<proteinExistence type="predicted"/>
<dbReference type="PANTHER" id="PTHR31221:SF111">
    <property type="entry name" value="WRKY TRANSCRIPTION FACTOR 43-RELATED"/>
    <property type="match status" value="1"/>
</dbReference>
<dbReference type="GO" id="GO:0005634">
    <property type="term" value="C:nucleus"/>
    <property type="evidence" value="ECO:0000318"/>
    <property type="project" value="GO_Central"/>
</dbReference>
<dbReference type="Pfam" id="PF03106">
    <property type="entry name" value="WRKY"/>
    <property type="match status" value="1"/>
</dbReference>
<feature type="domain" description="WRKY" evidence="7">
    <location>
        <begin position="90"/>
        <end position="155"/>
    </location>
</feature>
<evidence type="ECO:0000256" key="1">
    <source>
        <dbReference type="ARBA" id="ARBA00004123"/>
    </source>
</evidence>